<feature type="coiled-coil region" evidence="1">
    <location>
        <begin position="195"/>
        <end position="222"/>
    </location>
</feature>
<reference evidence="2 3" key="1">
    <citation type="submission" date="2019-03" db="EMBL/GenBank/DDBJ databases">
        <title>Sequencing 23 genomes of Wallemia ichthyophaga.</title>
        <authorList>
            <person name="Gostincar C."/>
        </authorList>
    </citation>
    <scope>NUCLEOTIDE SEQUENCE [LARGE SCALE GENOMIC DNA]</scope>
    <source>
        <strain evidence="2 3">EXF-5753</strain>
    </source>
</reference>
<organism evidence="2 3">
    <name type="scientific">Wallemia hederae</name>
    <dbReference type="NCBI Taxonomy" id="1540922"/>
    <lineage>
        <taxon>Eukaryota</taxon>
        <taxon>Fungi</taxon>
        <taxon>Dikarya</taxon>
        <taxon>Basidiomycota</taxon>
        <taxon>Wallemiomycotina</taxon>
        <taxon>Wallemiomycetes</taxon>
        <taxon>Wallemiales</taxon>
        <taxon>Wallemiaceae</taxon>
        <taxon>Wallemia</taxon>
    </lineage>
</organism>
<comment type="caution">
    <text evidence="2">The sequence shown here is derived from an EMBL/GenBank/DDBJ whole genome shotgun (WGS) entry which is preliminary data.</text>
</comment>
<protein>
    <submittedName>
        <fullName evidence="2">Uncharacterized protein</fullName>
    </submittedName>
</protein>
<dbReference type="EMBL" id="SPNW01000034">
    <property type="protein sequence ID" value="TIA88754.1"/>
    <property type="molecule type" value="Genomic_DNA"/>
</dbReference>
<sequence length="233" mass="26913">MTTPRNAAAHDENGRREISNNKATIVLVTIDYSDHIYATFKLDINPKTWLRKTYDRERFKICVILVTLTNDGLSTAMTRTIRTIYDQLSQRDPLPPLNLDQEVYYPPLTGDIDRLAASDYVKASLHMLNDDIKRAHYYAEMNQGDALLDYLHALVHRREGDFWNSKWWFARVKHPIIDEVYGGKLSPTKIVDKVEELELSNNDEAKKVLEELQNKELCLIAKFAIDESAARES</sequence>
<evidence type="ECO:0000313" key="2">
    <source>
        <dbReference type="EMBL" id="TIA88754.1"/>
    </source>
</evidence>
<dbReference type="AlphaFoldDB" id="A0A4T0FMP1"/>
<keyword evidence="1" id="KW-0175">Coiled coil</keyword>
<dbReference type="Proteomes" id="UP000310189">
    <property type="component" value="Unassembled WGS sequence"/>
</dbReference>
<keyword evidence="3" id="KW-1185">Reference proteome</keyword>
<dbReference type="OrthoDB" id="2306919at2759"/>
<evidence type="ECO:0000313" key="3">
    <source>
        <dbReference type="Proteomes" id="UP000310189"/>
    </source>
</evidence>
<gene>
    <name evidence="2" type="ORF">E3P99_02416</name>
</gene>
<accession>A0A4T0FMP1</accession>
<proteinExistence type="predicted"/>
<evidence type="ECO:0000256" key="1">
    <source>
        <dbReference type="SAM" id="Coils"/>
    </source>
</evidence>
<name>A0A4T0FMP1_9BASI</name>